<comment type="caution">
    <text evidence="2">The sequence shown here is derived from an EMBL/GenBank/DDBJ whole genome shotgun (WGS) entry which is preliminary data.</text>
</comment>
<dbReference type="AlphaFoldDB" id="A0A364N771"/>
<organism evidence="2 3">
    <name type="scientific">Stemphylium lycopersici</name>
    <name type="common">Tomato gray leaf spot disease fungus</name>
    <name type="synonym">Thyrospora lycopersici</name>
    <dbReference type="NCBI Taxonomy" id="183478"/>
    <lineage>
        <taxon>Eukaryota</taxon>
        <taxon>Fungi</taxon>
        <taxon>Dikarya</taxon>
        <taxon>Ascomycota</taxon>
        <taxon>Pezizomycotina</taxon>
        <taxon>Dothideomycetes</taxon>
        <taxon>Pleosporomycetidae</taxon>
        <taxon>Pleosporales</taxon>
        <taxon>Pleosporineae</taxon>
        <taxon>Pleosporaceae</taxon>
        <taxon>Stemphylium</taxon>
    </lineage>
</organism>
<dbReference type="OrthoDB" id="423498at2759"/>
<proteinExistence type="predicted"/>
<dbReference type="InterPro" id="IPR011042">
    <property type="entry name" value="6-blade_b-propeller_TolB-like"/>
</dbReference>
<dbReference type="PANTHER" id="PTHR47064:SF2">
    <property type="entry name" value="SMP-30_GLUCONOLACTONASE_LRE-LIKE REGION DOMAIN-CONTAINING PROTEIN-RELATED"/>
    <property type="match status" value="1"/>
</dbReference>
<dbReference type="STRING" id="183478.A0A364N771"/>
<feature type="domain" description="SMP-30/Gluconolactonase/LRE-like region" evidence="1">
    <location>
        <begin position="147"/>
        <end position="324"/>
    </location>
</feature>
<dbReference type="InterPro" id="IPR013658">
    <property type="entry name" value="SGL"/>
</dbReference>
<dbReference type="Gene3D" id="2.120.10.30">
    <property type="entry name" value="TolB, C-terminal domain"/>
    <property type="match status" value="1"/>
</dbReference>
<protein>
    <submittedName>
        <fullName evidence="2">Lactonohydrolase</fullName>
    </submittedName>
</protein>
<dbReference type="Pfam" id="PF08450">
    <property type="entry name" value="SGL"/>
    <property type="match status" value="1"/>
</dbReference>
<name>A0A364N771_STELY</name>
<dbReference type="PANTHER" id="PTHR47064">
    <property type="entry name" value="PUTATIVE (AFU_ORTHOLOGUE AFUA_1G08990)-RELATED"/>
    <property type="match status" value="1"/>
</dbReference>
<keyword evidence="3" id="KW-1185">Reference proteome</keyword>
<accession>A0A364N771</accession>
<evidence type="ECO:0000313" key="3">
    <source>
        <dbReference type="Proteomes" id="UP000249619"/>
    </source>
</evidence>
<sequence length="362" mass="39056">MSSIIPVDLLSFATNPSYLSTLVTTNTSNPDTIELLAYDPSFASIIGENATARQLHNLDWQAFHEGGVYNKDAQKLYVTSNWVGDLSNPINVTIIDLANNYSISSTRYSSLAEANGATSYYPPGTISNSSTPPAVLYADQGDFSNPGGLVSVDPVTGVSTRILTNFLGRNFSSPNDARQHPTTGDIWFTDADYGFYQGFRPQPTIPKHVYRFSPSTGEIAAVADSFTQPNGLEFSPDGKTLYVTDTGAVGLDRNLTRPATIYAYDVSADMKALSNRRTFAYADVGFPDGIHTDTQGNVWAACGDGVHVWNKAGVLIGKVWIGVDSNNFAFLPGALLVFSNAQLWIVEGFKAVGREVAKDFGI</sequence>
<reference evidence="3" key="1">
    <citation type="submission" date="2018-05" db="EMBL/GenBank/DDBJ databases">
        <title>Draft genome sequence of Stemphylium lycopersici strain CIDEFI 213.</title>
        <authorList>
            <person name="Medina R."/>
            <person name="Franco M.E.E."/>
            <person name="Lucentini C.G."/>
            <person name="Saparrat M.C.N."/>
            <person name="Balatti P.A."/>
        </authorList>
    </citation>
    <scope>NUCLEOTIDE SEQUENCE [LARGE SCALE GENOMIC DNA]</scope>
    <source>
        <strain evidence="3">CIDEFI 213</strain>
    </source>
</reference>
<evidence type="ECO:0000259" key="1">
    <source>
        <dbReference type="Pfam" id="PF08450"/>
    </source>
</evidence>
<dbReference type="GO" id="GO:0016787">
    <property type="term" value="F:hydrolase activity"/>
    <property type="evidence" value="ECO:0007669"/>
    <property type="project" value="UniProtKB-KW"/>
</dbReference>
<evidence type="ECO:0000313" key="2">
    <source>
        <dbReference type="EMBL" id="RAR13102.1"/>
    </source>
</evidence>
<dbReference type="Proteomes" id="UP000249619">
    <property type="component" value="Unassembled WGS sequence"/>
</dbReference>
<dbReference type="InterPro" id="IPR052988">
    <property type="entry name" value="Oryzine_lactonohydrolase"/>
</dbReference>
<gene>
    <name evidence="2" type="ORF">DDE83_003487</name>
</gene>
<dbReference type="EMBL" id="QGDH01000040">
    <property type="protein sequence ID" value="RAR13102.1"/>
    <property type="molecule type" value="Genomic_DNA"/>
</dbReference>
<keyword evidence="2" id="KW-0378">Hydrolase</keyword>
<dbReference type="SUPFAM" id="SSF63829">
    <property type="entry name" value="Calcium-dependent phosphotriesterase"/>
    <property type="match status" value="1"/>
</dbReference>